<dbReference type="RefSeq" id="WP_231462039.1">
    <property type="nucleotide sequence ID" value="NZ_JAJOHW010000056.1"/>
</dbReference>
<comment type="caution">
    <text evidence="1">The sequence shown here is derived from an EMBL/GenBank/DDBJ whole genome shotgun (WGS) entry which is preliminary data.</text>
</comment>
<sequence length="141" mass="15788">MIPIAVGIYLAVQKGNVFRSRPSLAAAALKHLGISERSQFGEFYMKYQGAFISPNDEPELLDIVALVIPAIPDQTEHIQSVYGIPVHYLALTTDESEGMYLYDKSSEAVLDVNFEEIPSLRQGTHAARWKDFNSFLISYFS</sequence>
<evidence type="ECO:0000313" key="2">
    <source>
        <dbReference type="Proteomes" id="UP001595999"/>
    </source>
</evidence>
<protein>
    <recommendedName>
        <fullName evidence="3">SMI1/KNR4 family protein</fullName>
    </recommendedName>
</protein>
<accession>A0ABV8ZXC0</accession>
<keyword evidence="2" id="KW-1185">Reference proteome</keyword>
<gene>
    <name evidence="1" type="ORF">ACFO0R_22160</name>
</gene>
<dbReference type="EMBL" id="JBHSEK010000025">
    <property type="protein sequence ID" value="MFC4492323.1"/>
    <property type="molecule type" value="Genomic_DNA"/>
</dbReference>
<organism evidence="1 2">
    <name type="scientific">Chromobacterium aquaticum</name>
    <dbReference type="NCBI Taxonomy" id="467180"/>
    <lineage>
        <taxon>Bacteria</taxon>
        <taxon>Pseudomonadati</taxon>
        <taxon>Pseudomonadota</taxon>
        <taxon>Betaproteobacteria</taxon>
        <taxon>Neisseriales</taxon>
        <taxon>Chromobacteriaceae</taxon>
        <taxon>Chromobacterium</taxon>
    </lineage>
</organism>
<evidence type="ECO:0008006" key="3">
    <source>
        <dbReference type="Google" id="ProtNLM"/>
    </source>
</evidence>
<name>A0ABV8ZXC0_9NEIS</name>
<evidence type="ECO:0000313" key="1">
    <source>
        <dbReference type="EMBL" id="MFC4492323.1"/>
    </source>
</evidence>
<reference evidence="2" key="1">
    <citation type="journal article" date="2019" name="Int. J. Syst. Evol. Microbiol.">
        <title>The Global Catalogue of Microorganisms (GCM) 10K type strain sequencing project: providing services to taxonomists for standard genome sequencing and annotation.</title>
        <authorList>
            <consortium name="The Broad Institute Genomics Platform"/>
            <consortium name="The Broad Institute Genome Sequencing Center for Infectious Disease"/>
            <person name="Wu L."/>
            <person name="Ma J."/>
        </authorList>
    </citation>
    <scope>NUCLEOTIDE SEQUENCE [LARGE SCALE GENOMIC DNA]</scope>
    <source>
        <strain evidence="2">CGMCC 4.7608</strain>
    </source>
</reference>
<dbReference type="Proteomes" id="UP001595999">
    <property type="component" value="Unassembled WGS sequence"/>
</dbReference>
<proteinExistence type="predicted"/>